<organism evidence="1 2">
    <name type="scientific">Mythimna loreyi</name>
    <dbReference type="NCBI Taxonomy" id="667449"/>
    <lineage>
        <taxon>Eukaryota</taxon>
        <taxon>Metazoa</taxon>
        <taxon>Ecdysozoa</taxon>
        <taxon>Arthropoda</taxon>
        <taxon>Hexapoda</taxon>
        <taxon>Insecta</taxon>
        <taxon>Pterygota</taxon>
        <taxon>Neoptera</taxon>
        <taxon>Endopterygota</taxon>
        <taxon>Lepidoptera</taxon>
        <taxon>Glossata</taxon>
        <taxon>Ditrysia</taxon>
        <taxon>Noctuoidea</taxon>
        <taxon>Noctuidae</taxon>
        <taxon>Noctuinae</taxon>
        <taxon>Hadenini</taxon>
        <taxon>Mythimna</taxon>
    </lineage>
</organism>
<accession>A0ACC2QVD0</accession>
<dbReference type="Proteomes" id="UP001231649">
    <property type="component" value="Chromosome 14"/>
</dbReference>
<evidence type="ECO:0000313" key="2">
    <source>
        <dbReference type="Proteomes" id="UP001231649"/>
    </source>
</evidence>
<name>A0ACC2QVD0_9NEOP</name>
<gene>
    <name evidence="1" type="ORF">PYW08_003432</name>
</gene>
<proteinExistence type="predicted"/>
<comment type="caution">
    <text evidence="1">The sequence shown here is derived from an EMBL/GenBank/DDBJ whole genome shotgun (WGS) entry which is preliminary data.</text>
</comment>
<sequence>MRRTYRSKKDTGGVIDRRDLLQNLDVKSSAYDAFFIQNIKQTKRELSCVGSSNAHGVASNRVRKRKNVKRIVKEVETPCRESLSQSAYLTPDKSIRVNKPMDPFDMLLNSSNACTVEVLPRKNDSVTSKVDLFDKLVQKKQGKTYTRRKPVKKINHFDSDSSDSDKENSDEKVNITRNTSDIKAYQLLIENEANATPKRINDSINNIVNNLSLLNKLKHKSSFNDSMKKPLSYYKHRLTRNIQSPILQKSPLCSTPFKAKYRGESIFKFSPITISNEDKSPKYTTITEDNDNSNDSIVFLGNNKTKSHKDSKENTQNSVGVITNTSIKCDIDNEILLHESETNNEEVFQKDSPKEKKTIEISKSNTTSSVEISSFQTTEVEPFLGFSNEANKELKEDKSFDKISDLDEIEHGNDVTEIEVLENSRQIDEDCQSNFSNETKNVKEDNNDTSLESENYDKDSLYDTCNSDQSSIEEKEVIKEPIVKIQRMNDSLFLRYYKNMKDFGSDGEETQGILTNESTECNGSQHDESIDGNKISLKSREIDIIKASKGEENYMSQEEEFDDENSRNEVSNESIVTQGDETNASQESGDLSQGEEFASFENSNASTEQTSENDSCTDENVDNYLLNNEANNYVDIVSSNDDDGEFKEDEKCISFVTTRRRNEVTNNSMMSIFNDSYASSSTDCDKTVLSNNRETKSETNKENLNEDETLMNLNDDKQLNSDNEVLELRKGHEKTVLPNCEINQDTRISFVTTRISNITDRKSLRNRKSSMKPRQNSVAYRKSPILARESMRHSPEASRKTCFEKPVIVLQPGKKWERSLSIFRRMTMMTDHFDQSILEEEPNEKKGRKYRQSVIETMEMQELNGSLHNESINSRRSTFVSKPCRSTIRIVKDPDISRLSLCNTSVFDDLKGK</sequence>
<reference evidence="1" key="1">
    <citation type="submission" date="2023-03" db="EMBL/GenBank/DDBJ databases">
        <title>Chromosome-level genomes of two armyworms, Mythimna separata and Mythimna loreyi, provide insights into the biosynthesis and reception of sex pheromones.</title>
        <authorList>
            <person name="Zhao H."/>
        </authorList>
    </citation>
    <scope>NUCLEOTIDE SEQUENCE</scope>
    <source>
        <strain evidence="1">BeijingLab</strain>
    </source>
</reference>
<keyword evidence="2" id="KW-1185">Reference proteome</keyword>
<evidence type="ECO:0000313" key="1">
    <source>
        <dbReference type="EMBL" id="KAJ8723520.1"/>
    </source>
</evidence>
<dbReference type="EMBL" id="CM056790">
    <property type="protein sequence ID" value="KAJ8723520.1"/>
    <property type="molecule type" value="Genomic_DNA"/>
</dbReference>
<protein>
    <submittedName>
        <fullName evidence="1">Uncharacterized protein</fullName>
    </submittedName>
</protein>